<dbReference type="AlphaFoldDB" id="A0A9P0ERK2"/>
<evidence type="ECO:0000313" key="3">
    <source>
        <dbReference type="Proteomes" id="UP000775872"/>
    </source>
</evidence>
<gene>
    <name evidence="2" type="ORF">CSOL1703_00007025</name>
</gene>
<dbReference type="InterPro" id="IPR042098">
    <property type="entry name" value="TauD-like_sf"/>
</dbReference>
<dbReference type="GO" id="GO:0016491">
    <property type="term" value="F:oxidoreductase activity"/>
    <property type="evidence" value="ECO:0007669"/>
    <property type="project" value="UniProtKB-KW"/>
</dbReference>
<reference evidence="2" key="1">
    <citation type="submission" date="2021-10" db="EMBL/GenBank/DDBJ databases">
        <authorList>
            <person name="Piombo E."/>
        </authorList>
    </citation>
    <scope>NUCLEOTIDE SEQUENCE</scope>
</reference>
<organism evidence="2 3">
    <name type="scientific">Clonostachys solani</name>
    <dbReference type="NCBI Taxonomy" id="160281"/>
    <lineage>
        <taxon>Eukaryota</taxon>
        <taxon>Fungi</taxon>
        <taxon>Dikarya</taxon>
        <taxon>Ascomycota</taxon>
        <taxon>Pezizomycotina</taxon>
        <taxon>Sordariomycetes</taxon>
        <taxon>Hypocreomycetidae</taxon>
        <taxon>Hypocreales</taxon>
        <taxon>Bionectriaceae</taxon>
        <taxon>Clonostachys</taxon>
    </lineage>
</organism>
<dbReference type="Gene3D" id="3.60.130.10">
    <property type="entry name" value="Clavaminate synthase-like"/>
    <property type="match status" value="1"/>
</dbReference>
<dbReference type="EMBL" id="CABFOC020000074">
    <property type="protein sequence ID" value="CAH0057250.1"/>
    <property type="molecule type" value="Genomic_DNA"/>
</dbReference>
<dbReference type="OrthoDB" id="408743at2759"/>
<evidence type="ECO:0000256" key="1">
    <source>
        <dbReference type="ARBA" id="ARBA00023002"/>
    </source>
</evidence>
<proteinExistence type="predicted"/>
<accession>A0A9P0ERK2</accession>
<sequence>MTNGKVRGPTIHSNDLPFGLQVKASTGAPPPVEDSVEALREHAASGKIQELLDQYGGAVLIRGYGQPSAETSAELVSTTEQARGYHPHEQIGLIGKRNEVAKNVWIANEGSSLVRFYQYNEARSIAT</sequence>
<name>A0A9P0ERK2_9HYPO</name>
<dbReference type="Proteomes" id="UP000775872">
    <property type="component" value="Unassembled WGS sequence"/>
</dbReference>
<protein>
    <recommendedName>
        <fullName evidence="4">TauD/TfdA-like domain-containing protein</fullName>
    </recommendedName>
</protein>
<evidence type="ECO:0000313" key="2">
    <source>
        <dbReference type="EMBL" id="CAH0057250.1"/>
    </source>
</evidence>
<comment type="caution">
    <text evidence="2">The sequence shown here is derived from an EMBL/GenBank/DDBJ whole genome shotgun (WGS) entry which is preliminary data.</text>
</comment>
<keyword evidence="1" id="KW-0560">Oxidoreductase</keyword>
<evidence type="ECO:0008006" key="4">
    <source>
        <dbReference type="Google" id="ProtNLM"/>
    </source>
</evidence>
<keyword evidence="3" id="KW-1185">Reference proteome</keyword>